<evidence type="ECO:0000313" key="14">
    <source>
        <dbReference type="Proteomes" id="UP000597206"/>
    </source>
</evidence>
<dbReference type="EMBL" id="JADPMR010000004">
    <property type="protein sequence ID" value="MBF9003424.1"/>
    <property type="molecule type" value="Genomic_DNA"/>
</dbReference>
<protein>
    <recommendedName>
        <fullName evidence="9">tRNA(Met) cytidine acetyltransferase TmcA</fullName>
        <ecNumber evidence="9">2.3.1.193</ecNumber>
    </recommendedName>
</protein>
<reference evidence="13 14" key="1">
    <citation type="submission" date="2020-11" db="EMBL/GenBank/DDBJ databases">
        <title>Vibrio nitrifigilis sp. nov., a marine nitrogen-fixing bacterium isolated from the lagoon sediment of an islet inside an atoll.</title>
        <authorList>
            <person name="Wang L.-T."/>
            <person name="Shieh W.Y."/>
        </authorList>
    </citation>
    <scope>NUCLEOTIDE SEQUENCE [LARGE SCALE GENOMIC DNA]</scope>
    <source>
        <strain evidence="13 14">NFV-1</strain>
    </source>
</reference>
<keyword evidence="14" id="KW-1185">Reference proteome</keyword>
<dbReference type="RefSeq" id="WP_196125347.1">
    <property type="nucleotide sequence ID" value="NZ_JADPMR010000004.1"/>
</dbReference>
<comment type="subcellular location">
    <subcellularLocation>
        <location evidence="9">Cytoplasm</location>
    </subcellularLocation>
</comment>
<evidence type="ECO:0000256" key="2">
    <source>
        <dbReference type="ARBA" id="ARBA00022555"/>
    </source>
</evidence>
<dbReference type="Gene3D" id="3.40.630.30">
    <property type="match status" value="1"/>
</dbReference>
<keyword evidence="4 9" id="KW-0819">tRNA processing</keyword>
<evidence type="ECO:0000259" key="10">
    <source>
        <dbReference type="Pfam" id="PF05127"/>
    </source>
</evidence>
<dbReference type="InterPro" id="IPR027417">
    <property type="entry name" value="P-loop_NTPase"/>
</dbReference>
<keyword evidence="5 9" id="KW-0547">Nucleotide-binding</keyword>
<feature type="binding site" evidence="9">
    <location>
        <begin position="473"/>
        <end position="475"/>
    </location>
    <ligand>
        <name>acetyl-CoA</name>
        <dbReference type="ChEBI" id="CHEBI:57288"/>
    </ligand>
</feature>
<feature type="domain" description="N-acetyltransferase" evidence="12">
    <location>
        <begin position="499"/>
        <end position="544"/>
    </location>
</feature>
<evidence type="ECO:0000256" key="5">
    <source>
        <dbReference type="ARBA" id="ARBA00022741"/>
    </source>
</evidence>
<evidence type="ECO:0000256" key="4">
    <source>
        <dbReference type="ARBA" id="ARBA00022694"/>
    </source>
</evidence>
<evidence type="ECO:0000256" key="6">
    <source>
        <dbReference type="ARBA" id="ARBA00022840"/>
    </source>
</evidence>
<evidence type="ECO:0000256" key="9">
    <source>
        <dbReference type="HAMAP-Rule" id="MF_01886"/>
    </source>
</evidence>
<proteinExistence type="inferred from homology"/>
<comment type="caution">
    <text evidence="13">The sequence shown here is derived from an EMBL/GenBank/DDBJ whole genome shotgun (WGS) entry which is preliminary data.</text>
</comment>
<dbReference type="SUPFAM" id="SSF52540">
    <property type="entry name" value="P-loop containing nucleoside triphosphate hydrolases"/>
    <property type="match status" value="1"/>
</dbReference>
<dbReference type="InterPro" id="IPR038321">
    <property type="entry name" value="TmcA_C_sf"/>
</dbReference>
<dbReference type="HAMAP" id="MF_01886">
    <property type="entry name" value="tRNA_acetyltr_TmcA"/>
    <property type="match status" value="1"/>
</dbReference>
<dbReference type="InterPro" id="IPR032672">
    <property type="entry name" value="TmcA/NAT10/Kre33"/>
</dbReference>
<dbReference type="InterPro" id="IPR007807">
    <property type="entry name" value="TcmA/NAT10_helicase"/>
</dbReference>
<accession>A0ABS0GMG1</accession>
<evidence type="ECO:0000256" key="7">
    <source>
        <dbReference type="ARBA" id="ARBA00022884"/>
    </source>
</evidence>
<feature type="binding site" evidence="9">
    <location>
        <position position="510"/>
    </location>
    <ligand>
        <name>acetyl-CoA</name>
        <dbReference type="ChEBI" id="CHEBI:57288"/>
    </ligand>
</feature>
<keyword evidence="1 9" id="KW-0963">Cytoplasm</keyword>
<keyword evidence="2 9" id="KW-0820">tRNA-binding</keyword>
<comment type="catalytic activity">
    <reaction evidence="9">
        <text>cytidine(34) in elongator tRNA(Met) + acetyl-CoA + ATP + H2O = N(4)-acetylcytidine(34) in elongator tRNA(Met) + ADP + phosphate + CoA + H(+)</text>
        <dbReference type="Rhea" id="RHEA:43788"/>
        <dbReference type="Rhea" id="RHEA-COMP:10693"/>
        <dbReference type="Rhea" id="RHEA-COMP:10694"/>
        <dbReference type="ChEBI" id="CHEBI:15377"/>
        <dbReference type="ChEBI" id="CHEBI:15378"/>
        <dbReference type="ChEBI" id="CHEBI:30616"/>
        <dbReference type="ChEBI" id="CHEBI:43474"/>
        <dbReference type="ChEBI" id="CHEBI:57287"/>
        <dbReference type="ChEBI" id="CHEBI:57288"/>
        <dbReference type="ChEBI" id="CHEBI:74900"/>
        <dbReference type="ChEBI" id="CHEBI:82748"/>
        <dbReference type="ChEBI" id="CHEBI:456216"/>
        <dbReference type="EC" id="2.3.1.193"/>
    </reaction>
</comment>
<dbReference type="Pfam" id="PF05127">
    <property type="entry name" value="NAT10_TcmA_helicase"/>
    <property type="match status" value="1"/>
</dbReference>
<evidence type="ECO:0000256" key="8">
    <source>
        <dbReference type="ARBA" id="ARBA00023315"/>
    </source>
</evidence>
<feature type="binding site" evidence="9">
    <location>
        <position position="162"/>
    </location>
    <ligand>
        <name>ATP</name>
        <dbReference type="ChEBI" id="CHEBI:30616"/>
    </ligand>
</feature>
<feature type="binding site" evidence="9">
    <location>
        <position position="330"/>
    </location>
    <ligand>
        <name>ATP</name>
        <dbReference type="ChEBI" id="CHEBI:30616"/>
    </ligand>
</feature>
<dbReference type="Proteomes" id="UP000597206">
    <property type="component" value="Unassembled WGS sequence"/>
</dbReference>
<dbReference type="InterPro" id="IPR016181">
    <property type="entry name" value="Acyl_CoA_acyltransferase"/>
</dbReference>
<evidence type="ECO:0000256" key="3">
    <source>
        <dbReference type="ARBA" id="ARBA00022679"/>
    </source>
</evidence>
<evidence type="ECO:0000259" key="11">
    <source>
        <dbReference type="Pfam" id="PF08351"/>
    </source>
</evidence>
<evidence type="ECO:0000256" key="1">
    <source>
        <dbReference type="ARBA" id="ARBA00022490"/>
    </source>
</evidence>
<feature type="domain" description="TmcA/NAT10 N-terminal" evidence="11">
    <location>
        <begin position="7"/>
        <end position="109"/>
    </location>
</feature>
<comment type="similarity">
    <text evidence="9">Belongs to the TmcA family.</text>
</comment>
<evidence type="ECO:0000259" key="12">
    <source>
        <dbReference type="Pfam" id="PF13718"/>
    </source>
</evidence>
<evidence type="ECO:0000313" key="13">
    <source>
        <dbReference type="EMBL" id="MBF9003424.1"/>
    </source>
</evidence>
<dbReference type="CDD" id="cd04301">
    <property type="entry name" value="NAT_SF"/>
    <property type="match status" value="1"/>
</dbReference>
<dbReference type="InterPro" id="IPR013562">
    <property type="entry name" value="TmcA/NAT10_N"/>
</dbReference>
<comment type="caution">
    <text evidence="9">Lacks conserved residue(s) required for the propagation of feature annotation.</text>
</comment>
<keyword evidence="7 9" id="KW-0694">RNA-binding</keyword>
<comment type="function">
    <text evidence="9">Catalyzes the formation of N(4)-acetylcytidine (ac(4)C) at the wobble position of tRNA(Met), by using acetyl-CoA as an acetyl donor and ATP (or GTP).</text>
</comment>
<dbReference type="Gene3D" id="3.40.50.11040">
    <property type="match status" value="1"/>
</dbReference>
<gene>
    <name evidence="9" type="primary">tmcA</name>
    <name evidence="13" type="ORF">I1A42_23370</name>
</gene>
<feature type="domain" description="N-acetyltransferase" evidence="12">
    <location>
        <begin position="381"/>
        <end position="491"/>
    </location>
</feature>
<dbReference type="EC" id="2.3.1.193" evidence="9"/>
<sequence>MTNSVLYLKNISEYAQQQNFRFGIRLSGSQTWLKKTCREWIDIVGEANSVLVGCGFGQYHQTINTKQGHQLLGQECELVIWDLSQDWDANSFSAVLGTLKGGGLLLLVGERPSHSFADQWLNKQLALLPVLSPNESTDSGIKMPMSNMSSYSESRPEFAVHQQDAIEAIKKVVTGHRKRPLVLTADRGRGKTSALGLASAELMASKAMSIVVTAPSSKAVLPLYEHLCAMIPQAIRVKDKVVWENSTLQFYSPDRLLKEMPDCDLLLVDEAAAIPIPMLQTMVEYYHRAVFSSTIYGYEGCGRGFTLKFIQWLKRHRPNYVPVHLYKPVRWQMNDPLELWHKKAFLLDDALDSQCVSESNLEFALINKADLMANEVLLRTIFSLLVNAHYQTTPNDLFQMLSDDAIEIWAASNSNTIVGCLLSVQEGGLDDELIEDICSGVRRPKGHLVPVSIANQLGIRLAAKQSSKRIMRIAVHPELQRQRIGSRLLSFFCNAQSESFISTSFGATDELTHFWQSNHFYPVKLGSKRDQASGCHSLIMVRNIQIDWDRHAHMMFNNHFRFSLNGIFSDLSPSLIRTLLSFGSKDKALQNSLDMWVPVLQNYAHGGANYESVAVAIEELIFSLSKGRIEKCSDLLLAKVLQHHDWNECCSSFSLSGRKQLEGHIRQEILSLLADLHCKM</sequence>
<organism evidence="13 14">
    <name type="scientific">Vibrio nitrifigilis</name>
    <dbReference type="NCBI Taxonomy" id="2789781"/>
    <lineage>
        <taxon>Bacteria</taxon>
        <taxon>Pseudomonadati</taxon>
        <taxon>Pseudomonadota</taxon>
        <taxon>Gammaproteobacteria</taxon>
        <taxon>Vibrionales</taxon>
        <taxon>Vibrionaceae</taxon>
        <taxon>Vibrio</taxon>
    </lineage>
</organism>
<feature type="domain" description="TcmA/NAT10 helicase" evidence="10">
    <location>
        <begin position="182"/>
        <end position="348"/>
    </location>
</feature>
<dbReference type="InterPro" id="IPR024914">
    <property type="entry name" value="tRNA_acetyltr_TmcA"/>
</dbReference>
<dbReference type="PANTHER" id="PTHR10925">
    <property type="entry name" value="N-ACETYLTRANSFERASE 10"/>
    <property type="match status" value="1"/>
</dbReference>
<dbReference type="Pfam" id="PF08351">
    <property type="entry name" value="TmcA_N"/>
    <property type="match status" value="1"/>
</dbReference>
<dbReference type="InterPro" id="IPR000182">
    <property type="entry name" value="GNAT_dom"/>
</dbReference>
<dbReference type="Gene3D" id="3.40.50.300">
    <property type="entry name" value="P-loop containing nucleotide triphosphate hydrolases"/>
    <property type="match status" value="1"/>
</dbReference>
<name>A0ABS0GMG1_9VIBR</name>
<dbReference type="Gene3D" id="1.20.120.890">
    <property type="entry name" value="tRNA(Met) cytidine acetyltransferase, tail domain"/>
    <property type="match status" value="1"/>
</dbReference>
<dbReference type="PANTHER" id="PTHR10925:SF5">
    <property type="entry name" value="RNA CYTIDINE ACETYLTRANSFERASE"/>
    <property type="match status" value="1"/>
</dbReference>
<keyword evidence="6 9" id="KW-0067">ATP-binding</keyword>
<keyword evidence="3 9" id="KW-0808">Transferase</keyword>
<dbReference type="SUPFAM" id="SSF55729">
    <property type="entry name" value="Acyl-CoA N-acyltransferases (Nat)"/>
    <property type="match status" value="1"/>
</dbReference>
<dbReference type="Pfam" id="PF13718">
    <property type="entry name" value="GNAT_acetyltr_2"/>
    <property type="match status" value="2"/>
</dbReference>
<keyword evidence="8 9" id="KW-0012">Acyltransferase</keyword>